<reference evidence="1 2" key="1">
    <citation type="submission" date="2018-08" db="EMBL/GenBank/DDBJ databases">
        <title>A genome reference for cultivated species of the human gut microbiota.</title>
        <authorList>
            <person name="Zou Y."/>
            <person name="Xue W."/>
            <person name="Luo G."/>
        </authorList>
    </citation>
    <scope>NUCLEOTIDE SEQUENCE [LARGE SCALE GENOMIC DNA]</scope>
    <source>
        <strain evidence="1 2">AM28-23</strain>
    </source>
</reference>
<accession>A0A414J491</accession>
<dbReference type="Proteomes" id="UP000283745">
    <property type="component" value="Unassembled WGS sequence"/>
</dbReference>
<proteinExistence type="predicted"/>
<protein>
    <submittedName>
        <fullName evidence="1">Uncharacterized protein</fullName>
    </submittedName>
</protein>
<name>A0A414J491_9FIRM</name>
<comment type="caution">
    <text evidence="1">The sequence shown here is derived from an EMBL/GenBank/DDBJ whole genome shotgun (WGS) entry which is preliminary data.</text>
</comment>
<dbReference type="EMBL" id="QSKF01000008">
    <property type="protein sequence ID" value="RHE39235.1"/>
    <property type="molecule type" value="Genomic_DNA"/>
</dbReference>
<evidence type="ECO:0000313" key="1">
    <source>
        <dbReference type="EMBL" id="RHE39235.1"/>
    </source>
</evidence>
<gene>
    <name evidence="1" type="ORF">DW740_10825</name>
</gene>
<dbReference type="AlphaFoldDB" id="A0A414J491"/>
<organism evidence="1 2">
    <name type="scientific">Blautia obeum</name>
    <dbReference type="NCBI Taxonomy" id="40520"/>
    <lineage>
        <taxon>Bacteria</taxon>
        <taxon>Bacillati</taxon>
        <taxon>Bacillota</taxon>
        <taxon>Clostridia</taxon>
        <taxon>Lachnospirales</taxon>
        <taxon>Lachnospiraceae</taxon>
        <taxon>Blautia</taxon>
    </lineage>
</organism>
<evidence type="ECO:0000313" key="2">
    <source>
        <dbReference type="Proteomes" id="UP000283745"/>
    </source>
</evidence>
<sequence>MDIAWVEDQQEFEQSPNAKIAVQYAVAYQYEHREEADHHGVVIPDEFCEGSFCSRPYEEIAKRKKKICEKLQVDEDLDLEHIINCMEDFTRYMSMKMYEYGALMGTKE</sequence>
<dbReference type="RefSeq" id="WP_118049737.1">
    <property type="nucleotide sequence ID" value="NZ_CABJFK010000008.1"/>
</dbReference>